<dbReference type="Gramene" id="mRNA:HanXRQr2_Chr16g0739521">
    <property type="protein sequence ID" value="CDS:HanXRQr2_Chr16g0739521.1"/>
    <property type="gene ID" value="HanXRQr2_Chr16g0739521"/>
</dbReference>
<evidence type="ECO:0000313" key="1">
    <source>
        <dbReference type="EMBL" id="KAF5759294.1"/>
    </source>
</evidence>
<reference evidence="2" key="2">
    <citation type="submission" date="2017-02" db="EMBL/GenBank/DDBJ databases">
        <title>Sunflower complete genome.</title>
        <authorList>
            <person name="Langlade N."/>
            <person name="Munos S."/>
        </authorList>
    </citation>
    <scope>NUCLEOTIDE SEQUENCE [LARGE SCALE GENOMIC DNA]</scope>
    <source>
        <tissue evidence="2">Leaves</tissue>
    </source>
</reference>
<reference evidence="1 3" key="1">
    <citation type="journal article" date="2017" name="Nature">
        <title>The sunflower genome provides insights into oil metabolism, flowering and Asterid evolution.</title>
        <authorList>
            <person name="Badouin H."/>
            <person name="Gouzy J."/>
            <person name="Grassa C.J."/>
            <person name="Murat F."/>
            <person name="Staton S.E."/>
            <person name="Cottret L."/>
            <person name="Lelandais-Briere C."/>
            <person name="Owens G.L."/>
            <person name="Carrere S."/>
            <person name="Mayjonade B."/>
            <person name="Legrand L."/>
            <person name="Gill N."/>
            <person name="Kane N.C."/>
            <person name="Bowers J.E."/>
            <person name="Hubner S."/>
            <person name="Bellec A."/>
            <person name="Berard A."/>
            <person name="Berges H."/>
            <person name="Blanchet N."/>
            <person name="Boniface M.C."/>
            <person name="Brunel D."/>
            <person name="Catrice O."/>
            <person name="Chaidir N."/>
            <person name="Claudel C."/>
            <person name="Donnadieu C."/>
            <person name="Faraut T."/>
            <person name="Fievet G."/>
            <person name="Helmstetter N."/>
            <person name="King M."/>
            <person name="Knapp S.J."/>
            <person name="Lai Z."/>
            <person name="Le Paslier M.C."/>
            <person name="Lippi Y."/>
            <person name="Lorenzon L."/>
            <person name="Mandel J.R."/>
            <person name="Marage G."/>
            <person name="Marchand G."/>
            <person name="Marquand E."/>
            <person name="Bret-Mestries E."/>
            <person name="Morien E."/>
            <person name="Nambeesan S."/>
            <person name="Nguyen T."/>
            <person name="Pegot-Espagnet P."/>
            <person name="Pouilly N."/>
            <person name="Raftis F."/>
            <person name="Sallet E."/>
            <person name="Schiex T."/>
            <person name="Thomas J."/>
            <person name="Vandecasteele C."/>
            <person name="Vares D."/>
            <person name="Vear F."/>
            <person name="Vautrin S."/>
            <person name="Crespi M."/>
            <person name="Mangin B."/>
            <person name="Burke J.M."/>
            <person name="Salse J."/>
            <person name="Munos S."/>
            <person name="Vincourt P."/>
            <person name="Rieseberg L.H."/>
            <person name="Langlade N.B."/>
        </authorList>
    </citation>
    <scope>NUCLEOTIDE SEQUENCE [LARGE SCALE GENOMIC DNA]</scope>
    <source>
        <strain evidence="3">cv. SF193</strain>
        <tissue evidence="1">Leaves</tissue>
    </source>
</reference>
<keyword evidence="3" id="KW-1185">Reference proteome</keyword>
<organism evidence="2 3">
    <name type="scientific">Helianthus annuus</name>
    <name type="common">Common sunflower</name>
    <dbReference type="NCBI Taxonomy" id="4232"/>
    <lineage>
        <taxon>Eukaryota</taxon>
        <taxon>Viridiplantae</taxon>
        <taxon>Streptophyta</taxon>
        <taxon>Embryophyta</taxon>
        <taxon>Tracheophyta</taxon>
        <taxon>Spermatophyta</taxon>
        <taxon>Magnoliopsida</taxon>
        <taxon>eudicotyledons</taxon>
        <taxon>Gunneridae</taxon>
        <taxon>Pentapetalae</taxon>
        <taxon>asterids</taxon>
        <taxon>campanulids</taxon>
        <taxon>Asterales</taxon>
        <taxon>Asteraceae</taxon>
        <taxon>Asteroideae</taxon>
        <taxon>Heliantheae alliance</taxon>
        <taxon>Heliantheae</taxon>
        <taxon>Helianthus</taxon>
    </lineage>
</organism>
<accession>A0A251RQC7</accession>
<proteinExistence type="predicted"/>
<sequence length="377" mass="42375">MMDYVLHLVNRSLVDNFYFKRRFPDYHPYILRLYYGIIFWIQCLRAEHSVSALRSHDHQFLFRFLNTYPPESLPIVGPLVPLFKTLCSSQPGFPTYGKVYPLLPSAAGPRQRSSFSRESTDWHVLPNVPGIIALLEHLNSVINADQPIYPKMAAHIPVAANTNQNTVFGHHTFNASATRTVRDSWSLVSSGLQYPCEADARLNEGFAERYDSFDFPETAANDDLTSIESFLSLDQTLGWFSHVKYVAASAAAFFKGSGTLADCQPTGVVSNQIVVQYQAPTSMVTAPTCSADENALFPFSFRLCSTARRLPTLSEAMAAMAQTNVEMFPTHPYLSHLGANTREGDFWNIRPIERSPIDKTSYLSLSYTVREMMISKI</sequence>
<dbReference type="AlphaFoldDB" id="A0A251RQC7"/>
<protein>
    <submittedName>
        <fullName evidence="2">Putative iaa-leucine resistant 2</fullName>
    </submittedName>
</protein>
<dbReference type="STRING" id="4232.A0A251RQC7"/>
<evidence type="ECO:0000313" key="3">
    <source>
        <dbReference type="Proteomes" id="UP000215914"/>
    </source>
</evidence>
<gene>
    <name evidence="2" type="primary">ILR2</name>
    <name evidence="2" type="ORF">HannXRQ_Chr17g0550711</name>
    <name evidence="1" type="ORF">HanXRQr2_Chr16g0739521</name>
</gene>
<dbReference type="OrthoDB" id="1712255at2759"/>
<dbReference type="GO" id="GO:0010249">
    <property type="term" value="P:auxin conjugate metabolic process"/>
    <property type="evidence" value="ECO:0007669"/>
    <property type="project" value="EnsemblPlants"/>
</dbReference>
<name>A0A251RQC7_HELAN</name>
<dbReference type="InParanoid" id="A0A251RQC7"/>
<dbReference type="OMA" id="FWIQCLR"/>
<dbReference type="GO" id="GO:0010102">
    <property type="term" value="P:lateral root morphogenesis"/>
    <property type="evidence" value="ECO:0007669"/>
    <property type="project" value="EnsemblPlants"/>
</dbReference>
<dbReference type="Proteomes" id="UP000215914">
    <property type="component" value="Chromosome 17"/>
</dbReference>
<dbReference type="GO" id="GO:0010038">
    <property type="term" value="P:response to metal ion"/>
    <property type="evidence" value="ECO:0007669"/>
    <property type="project" value="EnsemblPlants"/>
</dbReference>
<evidence type="ECO:0000313" key="2">
    <source>
        <dbReference type="EMBL" id="OTF86431.1"/>
    </source>
</evidence>
<dbReference type="EMBL" id="MNCJ02000331">
    <property type="protein sequence ID" value="KAF5759294.1"/>
    <property type="molecule type" value="Genomic_DNA"/>
</dbReference>
<dbReference type="EMBL" id="CM007906">
    <property type="protein sequence ID" value="OTF86431.1"/>
    <property type="molecule type" value="Genomic_DNA"/>
</dbReference>
<reference evidence="1" key="3">
    <citation type="submission" date="2020-06" db="EMBL/GenBank/DDBJ databases">
        <title>Helianthus annuus Genome sequencing and assembly Release 2.</title>
        <authorList>
            <person name="Gouzy J."/>
            <person name="Langlade N."/>
            <person name="Munos S."/>
        </authorList>
    </citation>
    <scope>NUCLEOTIDE SEQUENCE</scope>
    <source>
        <tissue evidence="1">Leaves</tissue>
    </source>
</reference>